<evidence type="ECO:0000313" key="2">
    <source>
        <dbReference type="WBParaSite" id="maker-uti_cns_0003237-snap-gene-0.8-mRNA-1"/>
    </source>
</evidence>
<dbReference type="AlphaFoldDB" id="A0A1I8GUQ4"/>
<dbReference type="Proteomes" id="UP000095280">
    <property type="component" value="Unplaced"/>
</dbReference>
<keyword evidence="1" id="KW-1185">Reference proteome</keyword>
<reference evidence="2" key="1">
    <citation type="submission" date="2016-11" db="UniProtKB">
        <authorList>
            <consortium name="WormBaseParasite"/>
        </authorList>
    </citation>
    <scope>IDENTIFICATION</scope>
</reference>
<accession>A0A1I8GUQ4</accession>
<organism evidence="1 2">
    <name type="scientific">Macrostomum lignano</name>
    <dbReference type="NCBI Taxonomy" id="282301"/>
    <lineage>
        <taxon>Eukaryota</taxon>
        <taxon>Metazoa</taxon>
        <taxon>Spiralia</taxon>
        <taxon>Lophotrochozoa</taxon>
        <taxon>Platyhelminthes</taxon>
        <taxon>Rhabditophora</taxon>
        <taxon>Macrostomorpha</taxon>
        <taxon>Macrostomida</taxon>
        <taxon>Macrostomidae</taxon>
        <taxon>Macrostomum</taxon>
    </lineage>
</organism>
<evidence type="ECO:0000313" key="1">
    <source>
        <dbReference type="Proteomes" id="UP000095280"/>
    </source>
</evidence>
<dbReference type="WBParaSite" id="maker-uti_cns_0003237-snap-gene-0.8-mRNA-1">
    <property type="protein sequence ID" value="maker-uti_cns_0003237-snap-gene-0.8-mRNA-1"/>
    <property type="gene ID" value="maker-uti_cns_0003237-snap-gene-0.8"/>
</dbReference>
<proteinExistence type="predicted"/>
<name>A0A1I8GUQ4_9PLAT</name>
<sequence>MPDRTLLGSVISQLKFTEDLPSSLVVKYLELTPRHYYGDARLQFAVLAFPVECPALTNGSFSVVESAPPGQVQISFSLHNMSYLTNVTVDVRLALGVDKGVVLFRVTGSPEEQV</sequence>
<protein>
    <submittedName>
        <fullName evidence="2">Hydrocephalus-inducing protein homolog</fullName>
    </submittedName>
</protein>